<dbReference type="Proteomes" id="UP000504629">
    <property type="component" value="Unplaced"/>
</dbReference>
<evidence type="ECO:0000256" key="11">
    <source>
        <dbReference type="ARBA" id="ARBA00023004"/>
    </source>
</evidence>
<dbReference type="OrthoDB" id="1470350at2759"/>
<dbReference type="GO" id="GO:0005506">
    <property type="term" value="F:iron ion binding"/>
    <property type="evidence" value="ECO:0007669"/>
    <property type="project" value="InterPro"/>
</dbReference>
<dbReference type="PANTHER" id="PTHR24291">
    <property type="entry name" value="CYTOCHROME P450 FAMILY 4"/>
    <property type="match status" value="1"/>
</dbReference>
<evidence type="ECO:0000256" key="8">
    <source>
        <dbReference type="ARBA" id="ARBA00022824"/>
    </source>
</evidence>
<proteinExistence type="inferred from homology"/>
<evidence type="ECO:0000256" key="1">
    <source>
        <dbReference type="ARBA" id="ARBA00001971"/>
    </source>
</evidence>
<evidence type="ECO:0000256" key="5">
    <source>
        <dbReference type="ARBA" id="ARBA00010617"/>
    </source>
</evidence>
<dbReference type="KEGG" id="bman:114250933"/>
<dbReference type="InterPro" id="IPR036396">
    <property type="entry name" value="Cyt_P450_sf"/>
</dbReference>
<evidence type="ECO:0000256" key="12">
    <source>
        <dbReference type="ARBA" id="ARBA00023033"/>
    </source>
</evidence>
<comment type="subcellular location">
    <subcellularLocation>
        <location evidence="4">Endoplasmic reticulum membrane</location>
        <topology evidence="4">Peripheral membrane protein</topology>
    </subcellularLocation>
    <subcellularLocation>
        <location evidence="3">Microsome membrane</location>
        <topology evidence="3">Peripheral membrane protein</topology>
    </subcellularLocation>
</comment>
<evidence type="ECO:0000256" key="9">
    <source>
        <dbReference type="ARBA" id="ARBA00022848"/>
    </source>
</evidence>
<dbReference type="GO" id="GO:0004497">
    <property type="term" value="F:monooxygenase activity"/>
    <property type="evidence" value="ECO:0007669"/>
    <property type="project" value="UniProtKB-KW"/>
</dbReference>
<dbReference type="AlphaFoldDB" id="A0A6J2KES0"/>
<comment type="similarity">
    <text evidence="5">Belongs to the cytochrome P450 family.</text>
</comment>
<evidence type="ECO:0000256" key="6">
    <source>
        <dbReference type="ARBA" id="ARBA00022617"/>
    </source>
</evidence>
<dbReference type="PRINTS" id="PR00463">
    <property type="entry name" value="EP450I"/>
</dbReference>
<organism evidence="16 17">
    <name type="scientific">Bombyx mandarina</name>
    <name type="common">Wild silk moth</name>
    <name type="synonym">Wild silkworm</name>
    <dbReference type="NCBI Taxonomy" id="7092"/>
    <lineage>
        <taxon>Eukaryota</taxon>
        <taxon>Metazoa</taxon>
        <taxon>Ecdysozoa</taxon>
        <taxon>Arthropoda</taxon>
        <taxon>Hexapoda</taxon>
        <taxon>Insecta</taxon>
        <taxon>Pterygota</taxon>
        <taxon>Neoptera</taxon>
        <taxon>Endopterygota</taxon>
        <taxon>Lepidoptera</taxon>
        <taxon>Glossata</taxon>
        <taxon>Ditrysia</taxon>
        <taxon>Bombycoidea</taxon>
        <taxon>Bombycidae</taxon>
        <taxon>Bombycinae</taxon>
        <taxon>Bombyx</taxon>
    </lineage>
</organism>
<comment type="cofactor">
    <cofactor evidence="1 14">
        <name>heme</name>
        <dbReference type="ChEBI" id="CHEBI:30413"/>
    </cofactor>
</comment>
<dbReference type="GO" id="GO:0020037">
    <property type="term" value="F:heme binding"/>
    <property type="evidence" value="ECO:0007669"/>
    <property type="project" value="InterPro"/>
</dbReference>
<keyword evidence="15" id="KW-1133">Transmembrane helix</keyword>
<dbReference type="InterPro" id="IPR001128">
    <property type="entry name" value="Cyt_P450"/>
</dbReference>
<evidence type="ECO:0000256" key="15">
    <source>
        <dbReference type="SAM" id="Phobius"/>
    </source>
</evidence>
<dbReference type="InterPro" id="IPR002401">
    <property type="entry name" value="Cyt_P450_E_grp-I"/>
</dbReference>
<name>A0A6J2KES0_BOMMA</name>
<evidence type="ECO:0000256" key="3">
    <source>
        <dbReference type="ARBA" id="ARBA00004174"/>
    </source>
</evidence>
<keyword evidence="7 14" id="KW-0479">Metal-binding</keyword>
<sequence>MFVYLIFIASFFLLIHLAFNYNSKAVMMNKVPGPKLSFILGNAPEIMMLSSVELMKLARKFASRWDGIYRIWAFPLSIINIYNPDDVEVIVSTTKHNEKSSVYKFLKPWLGDGLLISKGEKWQQRRKILTPAFHFNILRQFSVIIEENSQRLVESLEKCIGKPIDIVPVVSEYTLNSICETSMGTQLSDKTEDAWKAYKDAIYELGPYFFQRFTRVYLYFDIIFYLTSLWRKMKKPLKSLHGFTSTVIKERKIYVEQNGVKFGEDVNDDDLYIYKKRRKTAMLDLLIAAQKDGEIDDHGIQEEVDTFMFEGHDTTASGLTFCFMLLANHRAVQDKIVEEINDIMGDSTRRANLEDLSKMKYLECCIKESLRLYPPVHFISRNLNEPVVLSNYEIPAGSFCHIHIFDLHRRADIYEDPLVYDPDRFSQENSKGRHPYAYIPFSAGPRNCIGQKFAMIEMKSAVAEVLRKYELVPVTRPSEIELIADIILRHSGPVEITFNLKMWIYFILIFLLLLTIHFSLNYNYRARLLRRIPGPRGYFIVGNAFDIILSPAELFASTRKNATQWPNLNRFWSFGIGALNIYGPDEIEAIISSTQHITKSPVYNFLSDWLRDGLLLSTGTKWQKRRKILTPAFHFNILKQFCVILEENSQRFTENLKDTEGKSINVVPAISEYTLHSICETAMRTQLGSETSEAGRSYKNAICELGNQFVHRLARLPLHNNFIYNLYTLGKQNKHLNIVHSFTKKVIKDRRQYIRGNGGNNFDDEKDTQADEHSIYFNKKKTAMLDLLLKAERDGLIDEIGVQEEIDTFMFEGHDTTATGLTYCIMLIANHKSVQDKIIEELDEIFGESTRAADIEDLSKMRYLERCIKESLRLYPPVPSMGRILSEEINLNGYTVPAGTYCHIQIFDLHRREDLFKDPLVFDPDRFLPHNTEGRHPYAYIPFSAGPRNCIGQKFAILEMKSLLSAVLRRYNLYPITKPEDLKFVLDLVLRTTEPVHVRFVKRNKV</sequence>
<evidence type="ECO:0000313" key="16">
    <source>
        <dbReference type="Proteomes" id="UP000504629"/>
    </source>
</evidence>
<evidence type="ECO:0000256" key="7">
    <source>
        <dbReference type="ARBA" id="ARBA00022723"/>
    </source>
</evidence>
<feature type="binding site" description="axial binding residue" evidence="14">
    <location>
        <position position="448"/>
    </location>
    <ligand>
        <name>heme</name>
        <dbReference type="ChEBI" id="CHEBI:30413"/>
    </ligand>
    <ligandPart>
        <name>Fe</name>
        <dbReference type="ChEBI" id="CHEBI:18248"/>
    </ligandPart>
</feature>
<keyword evidence="9" id="KW-0492">Microsome</keyword>
<dbReference type="PRINTS" id="PR00385">
    <property type="entry name" value="P450"/>
</dbReference>
<evidence type="ECO:0000256" key="14">
    <source>
        <dbReference type="PIRSR" id="PIRSR602401-1"/>
    </source>
</evidence>
<dbReference type="InterPro" id="IPR017972">
    <property type="entry name" value="Cyt_P450_CS"/>
</dbReference>
<evidence type="ECO:0000256" key="2">
    <source>
        <dbReference type="ARBA" id="ARBA00003690"/>
    </source>
</evidence>
<reference evidence="17" key="1">
    <citation type="submission" date="2025-08" db="UniProtKB">
        <authorList>
            <consortium name="RefSeq"/>
        </authorList>
    </citation>
    <scope>IDENTIFICATION</scope>
    <source>
        <tissue evidence="17">Silk gland</tissue>
    </source>
</reference>
<dbReference type="PROSITE" id="PS00086">
    <property type="entry name" value="CYTOCHROME_P450"/>
    <property type="match status" value="2"/>
</dbReference>
<dbReference type="PANTHER" id="PTHR24291:SF189">
    <property type="entry name" value="CYTOCHROME P450 4C3-RELATED"/>
    <property type="match status" value="1"/>
</dbReference>
<dbReference type="Pfam" id="PF00067">
    <property type="entry name" value="p450"/>
    <property type="match status" value="2"/>
</dbReference>
<keyword evidence="15" id="KW-0812">Transmembrane</keyword>
<dbReference type="FunFam" id="1.10.630.10:FF:000035">
    <property type="entry name" value="CYtochrome P450 family"/>
    <property type="match status" value="2"/>
</dbReference>
<feature type="transmembrane region" description="Helical" evidence="15">
    <location>
        <begin position="502"/>
        <end position="522"/>
    </location>
</feature>
<accession>A0A6J2KES0</accession>
<dbReference type="GO" id="GO:0005789">
    <property type="term" value="C:endoplasmic reticulum membrane"/>
    <property type="evidence" value="ECO:0007669"/>
    <property type="project" value="UniProtKB-SubCell"/>
</dbReference>
<evidence type="ECO:0000313" key="17">
    <source>
        <dbReference type="RefSeq" id="XP_028040841.1"/>
    </source>
</evidence>
<evidence type="ECO:0000256" key="13">
    <source>
        <dbReference type="ARBA" id="ARBA00023136"/>
    </source>
</evidence>
<keyword evidence="10" id="KW-0560">Oxidoreductase</keyword>
<keyword evidence="12" id="KW-0503">Monooxygenase</keyword>
<evidence type="ECO:0000256" key="4">
    <source>
        <dbReference type="ARBA" id="ARBA00004406"/>
    </source>
</evidence>
<evidence type="ECO:0000256" key="10">
    <source>
        <dbReference type="ARBA" id="ARBA00023002"/>
    </source>
</evidence>
<dbReference type="InterPro" id="IPR050196">
    <property type="entry name" value="Cytochrome_P450_Monoox"/>
</dbReference>
<dbReference type="CTD" id="780857"/>
<dbReference type="RefSeq" id="XP_028040841.1">
    <property type="nucleotide sequence ID" value="XM_028185040.1"/>
</dbReference>
<keyword evidence="13 15" id="KW-0472">Membrane</keyword>
<dbReference type="CDD" id="cd20628">
    <property type="entry name" value="CYP4"/>
    <property type="match status" value="2"/>
</dbReference>
<comment type="function">
    <text evidence="2">May be involved in the metabolism of insect hormones and in the breakdown of synthetic insecticides.</text>
</comment>
<keyword evidence="16" id="KW-1185">Reference proteome</keyword>
<keyword evidence="6 14" id="KW-0349">Heme</keyword>
<keyword evidence="8" id="KW-0256">Endoplasmic reticulum</keyword>
<dbReference type="SUPFAM" id="SSF48264">
    <property type="entry name" value="Cytochrome P450"/>
    <property type="match status" value="2"/>
</dbReference>
<dbReference type="GO" id="GO:0016705">
    <property type="term" value="F:oxidoreductase activity, acting on paired donors, with incorporation or reduction of molecular oxygen"/>
    <property type="evidence" value="ECO:0007669"/>
    <property type="project" value="InterPro"/>
</dbReference>
<protein>
    <submittedName>
        <fullName evidence="17">Uncharacterized protein LOC114250933</fullName>
    </submittedName>
</protein>
<gene>
    <name evidence="17" type="primary">LOC114250933</name>
</gene>
<dbReference type="Gene3D" id="1.10.630.10">
    <property type="entry name" value="Cytochrome P450"/>
    <property type="match status" value="2"/>
</dbReference>
<keyword evidence="11 14" id="KW-0408">Iron</keyword>